<evidence type="ECO:0000313" key="2">
    <source>
        <dbReference type="EMBL" id="TCS77191.1"/>
    </source>
</evidence>
<dbReference type="InterPro" id="IPR025648">
    <property type="entry name" value="DUF4358"/>
</dbReference>
<dbReference type="OrthoDB" id="1828164at2"/>
<proteinExistence type="predicted"/>
<dbReference type="Pfam" id="PF14270">
    <property type="entry name" value="DUF4358"/>
    <property type="match status" value="1"/>
</dbReference>
<feature type="transmembrane region" description="Helical" evidence="1">
    <location>
        <begin position="7"/>
        <end position="26"/>
    </location>
</feature>
<sequence>MTEFLKYVTLTVIIGYVVLLIVFTSGSTKPFQEIEQGVENSIDTEKLEKSDMQALKRYYGLNAADYAGVMLYTSESSMSTEEVLLIKVKDDGQMQQLMGTVERRIESRKNDFEGYSPKQMQLLEEAQVSVRGKYLFMAISPRAEEYKAAYMKSL</sequence>
<keyword evidence="1" id="KW-0812">Transmembrane</keyword>
<keyword evidence="1" id="KW-1133">Transmembrane helix</keyword>
<keyword evidence="1" id="KW-0472">Membrane</keyword>
<dbReference type="RefSeq" id="WP_132382410.1">
    <property type="nucleotide sequence ID" value="NZ_DAIQXH010000122.1"/>
</dbReference>
<evidence type="ECO:0000256" key="1">
    <source>
        <dbReference type="SAM" id="Phobius"/>
    </source>
</evidence>
<evidence type="ECO:0000313" key="3">
    <source>
        <dbReference type="Proteomes" id="UP000295726"/>
    </source>
</evidence>
<dbReference type="AlphaFoldDB" id="A0A4R3K3I6"/>
<comment type="caution">
    <text evidence="2">The sequence shown here is derived from an EMBL/GenBank/DDBJ whole genome shotgun (WGS) entry which is preliminary data.</text>
</comment>
<organism evidence="2 3">
    <name type="scientific">Muricomes intestini</name>
    <dbReference type="NCBI Taxonomy" id="1796634"/>
    <lineage>
        <taxon>Bacteria</taxon>
        <taxon>Bacillati</taxon>
        <taxon>Bacillota</taxon>
        <taxon>Clostridia</taxon>
        <taxon>Lachnospirales</taxon>
        <taxon>Lachnospiraceae</taxon>
        <taxon>Muricomes</taxon>
    </lineage>
</organism>
<reference evidence="2 3" key="1">
    <citation type="submission" date="2019-03" db="EMBL/GenBank/DDBJ databases">
        <title>Genomic Encyclopedia of Type Strains, Phase IV (KMG-IV): sequencing the most valuable type-strain genomes for metagenomic binning, comparative biology and taxonomic classification.</title>
        <authorList>
            <person name="Goeker M."/>
        </authorList>
    </citation>
    <scope>NUCLEOTIDE SEQUENCE [LARGE SCALE GENOMIC DNA]</scope>
    <source>
        <strain evidence="2 3">DSM 29489</strain>
    </source>
</reference>
<keyword evidence="3" id="KW-1185">Reference proteome</keyword>
<gene>
    <name evidence="2" type="ORF">EDD59_11921</name>
</gene>
<protein>
    <submittedName>
        <fullName evidence="2">Uncharacterized protein DUF4358</fullName>
    </submittedName>
</protein>
<accession>A0A4R3K3I6</accession>
<dbReference type="EMBL" id="SLZZ01000019">
    <property type="protein sequence ID" value="TCS77191.1"/>
    <property type="molecule type" value="Genomic_DNA"/>
</dbReference>
<dbReference type="Proteomes" id="UP000295726">
    <property type="component" value="Unassembled WGS sequence"/>
</dbReference>
<name>A0A4R3K3I6_9FIRM</name>